<name>A0A6N2MBD1_SALVM</name>
<dbReference type="PROSITE" id="PS51257">
    <property type="entry name" value="PROKAR_LIPOPROTEIN"/>
    <property type="match status" value="1"/>
</dbReference>
<dbReference type="EMBL" id="CAADRP010001719">
    <property type="protein sequence ID" value="VFU50181.1"/>
    <property type="molecule type" value="Genomic_DNA"/>
</dbReference>
<sequence length="144" mass="16083">MDSLKVHCCSIVSVASMFIACCPAGNSKSSRLAIGTVSLWVVSSGESTLVKRWCCFISRLFLEEIKMNFVSIKAYFIEIGEDGNFSNGQLEGPLLLNSVCGLNVYRVLSRRELEVFKIGHRNCQSMGGVKRREHFSEKVVLVHF</sequence>
<reference evidence="1" key="1">
    <citation type="submission" date="2019-03" db="EMBL/GenBank/DDBJ databases">
        <authorList>
            <person name="Mank J."/>
            <person name="Almeida P."/>
        </authorList>
    </citation>
    <scope>NUCLEOTIDE SEQUENCE</scope>
    <source>
        <strain evidence="1">78183</strain>
    </source>
</reference>
<protein>
    <submittedName>
        <fullName evidence="1">Uncharacterized protein</fullName>
    </submittedName>
</protein>
<dbReference type="AlphaFoldDB" id="A0A6N2MBD1"/>
<gene>
    <name evidence="1" type="ORF">SVIM_LOCUS333411</name>
</gene>
<organism evidence="1">
    <name type="scientific">Salix viminalis</name>
    <name type="common">Common osier</name>
    <name type="synonym">Basket willow</name>
    <dbReference type="NCBI Taxonomy" id="40686"/>
    <lineage>
        <taxon>Eukaryota</taxon>
        <taxon>Viridiplantae</taxon>
        <taxon>Streptophyta</taxon>
        <taxon>Embryophyta</taxon>
        <taxon>Tracheophyta</taxon>
        <taxon>Spermatophyta</taxon>
        <taxon>Magnoliopsida</taxon>
        <taxon>eudicotyledons</taxon>
        <taxon>Gunneridae</taxon>
        <taxon>Pentapetalae</taxon>
        <taxon>rosids</taxon>
        <taxon>fabids</taxon>
        <taxon>Malpighiales</taxon>
        <taxon>Salicaceae</taxon>
        <taxon>Saliceae</taxon>
        <taxon>Salix</taxon>
    </lineage>
</organism>
<accession>A0A6N2MBD1</accession>
<evidence type="ECO:0000313" key="1">
    <source>
        <dbReference type="EMBL" id="VFU50181.1"/>
    </source>
</evidence>
<proteinExistence type="predicted"/>